<dbReference type="PATRIC" id="fig|128780.6.peg.1185"/>
<dbReference type="EMBL" id="CP012900">
    <property type="protein sequence ID" value="ALJ27595.1"/>
    <property type="molecule type" value="Genomic_DNA"/>
</dbReference>
<dbReference type="RefSeq" id="WP_054664106.1">
    <property type="nucleotide sequence ID" value="NZ_JALCCJ010000002.1"/>
</dbReference>
<keyword evidence="5" id="KW-1185">Reference proteome</keyword>
<keyword evidence="1" id="KW-1133">Transmembrane helix</keyword>
<feature type="domain" description="HTH cro/C1-type" evidence="3">
    <location>
        <begin position="8"/>
        <end position="61"/>
    </location>
</feature>
<proteinExistence type="predicted"/>
<dbReference type="InterPro" id="IPR010982">
    <property type="entry name" value="Lambda_DNA-bd_dom_sf"/>
</dbReference>
<dbReference type="Gene3D" id="1.10.260.40">
    <property type="entry name" value="lambda repressor-like DNA-binding domains"/>
    <property type="match status" value="1"/>
</dbReference>
<organism evidence="4 5">
    <name type="scientific">Stenotrophomonas acidaminiphila</name>
    <dbReference type="NCBI Taxonomy" id="128780"/>
    <lineage>
        <taxon>Bacteria</taxon>
        <taxon>Pseudomonadati</taxon>
        <taxon>Pseudomonadota</taxon>
        <taxon>Gammaproteobacteria</taxon>
        <taxon>Lysobacterales</taxon>
        <taxon>Lysobacteraceae</taxon>
        <taxon>Stenotrophomonas</taxon>
    </lineage>
</organism>
<dbReference type="KEGG" id="sacz:AOT14_11840"/>
<dbReference type="InterPro" id="IPR001633">
    <property type="entry name" value="EAL_dom"/>
</dbReference>
<dbReference type="Pfam" id="PF01381">
    <property type="entry name" value="HTH_3"/>
    <property type="match status" value="1"/>
</dbReference>
<reference evidence="4 5" key="1">
    <citation type="journal article" date="2015" name="Genome Announc.">
        <title>Complete Genome Sequencing of Stenotrophomonas acidaminiphila ZAC14D2_NAIMI4_2, a Multidrug-Resistant Strain Isolated from Sediments of a Polluted River in Mexico, Uncovers New Antibiotic Resistance Genes and a Novel Class-II Lasso Peptide Biosynthesis Gene Cluster.</title>
        <authorList>
            <person name="Vinuesa P."/>
            <person name="Ochoa-Sanchez L.E."/>
        </authorList>
    </citation>
    <scope>NUCLEOTIDE SEQUENCE [LARGE SCALE GENOMIC DNA]</scope>
    <source>
        <strain evidence="4 5">ZAC14D2_NAIMI4_2</strain>
    </source>
</reference>
<feature type="transmembrane region" description="Helical" evidence="1">
    <location>
        <begin position="83"/>
        <end position="105"/>
    </location>
</feature>
<dbReference type="OrthoDB" id="21915at2"/>
<dbReference type="SMART" id="SM00530">
    <property type="entry name" value="HTH_XRE"/>
    <property type="match status" value="1"/>
</dbReference>
<evidence type="ECO:0000313" key="5">
    <source>
        <dbReference type="Proteomes" id="UP000061010"/>
    </source>
</evidence>
<name>A0A0S1AXY8_9GAMM</name>
<dbReference type="InterPro" id="IPR001387">
    <property type="entry name" value="Cro/C1-type_HTH"/>
</dbReference>
<gene>
    <name evidence="4" type="ORF">AOT14_11840</name>
</gene>
<dbReference type="GO" id="GO:0003677">
    <property type="term" value="F:DNA binding"/>
    <property type="evidence" value="ECO:0007669"/>
    <property type="project" value="InterPro"/>
</dbReference>
<dbReference type="AlphaFoldDB" id="A0A0S1AXY8"/>
<dbReference type="PROSITE" id="PS50883">
    <property type="entry name" value="EAL"/>
    <property type="match status" value="1"/>
</dbReference>
<feature type="domain" description="EAL" evidence="2">
    <location>
        <begin position="1"/>
        <end position="83"/>
    </location>
</feature>
<accession>A0A0S1AXY8</accession>
<evidence type="ECO:0000259" key="2">
    <source>
        <dbReference type="PROSITE" id="PS50883"/>
    </source>
</evidence>
<evidence type="ECO:0000256" key="1">
    <source>
        <dbReference type="SAM" id="Phobius"/>
    </source>
</evidence>
<keyword evidence="1" id="KW-0472">Membrane</keyword>
<evidence type="ECO:0000313" key="4">
    <source>
        <dbReference type="EMBL" id="ALJ27595.1"/>
    </source>
</evidence>
<protein>
    <submittedName>
        <fullName evidence="4">Helix-turn-helix protein</fullName>
    </submittedName>
</protein>
<dbReference type="CDD" id="cd00093">
    <property type="entry name" value="HTH_XRE"/>
    <property type="match status" value="1"/>
</dbReference>
<keyword evidence="1" id="KW-0812">Transmembrane</keyword>
<dbReference type="Proteomes" id="UP000061010">
    <property type="component" value="Chromosome"/>
</dbReference>
<dbReference type="PROSITE" id="PS50943">
    <property type="entry name" value="HTH_CROC1"/>
    <property type="match status" value="1"/>
</dbReference>
<dbReference type="SUPFAM" id="SSF47413">
    <property type="entry name" value="lambda repressor-like DNA-binding domains"/>
    <property type="match status" value="1"/>
</dbReference>
<evidence type="ECO:0000259" key="3">
    <source>
        <dbReference type="PROSITE" id="PS50943"/>
    </source>
</evidence>
<sequence length="129" mass="13633">MKIDANRIRSLREARGWSQEHLAAVAGLSPRTVQRLEAEGKAAHESRMAVAAALGIEPTQLAGFQAAAPVPTSGIGAADRIKITLWIVSIVLAVIMFQGVAGYVLGKNAAERDNRIDEACKAAPASCDR</sequence>